<keyword evidence="2" id="KW-1185">Reference proteome</keyword>
<sequence>MKITKKITAIILALVVIMAATVGCSDGKRFFNITTGGTGGTYYPVGGALAEVLSNNVENLAATAQAGNASVANCNLILNHETESAFVQNNVAYWAYEGIGSFEGKKVENVRGVASLYPEAIQLVALKDSGINSVEDLKGKKVSVGEQGSGVDFDVQNIFNAHGLTYEDVQIDYLSFSEAAQKIKDKQIDAAFVTAGYPTSSIIDISLAREINIVPIAEEKIDKMIEKSPYYAKAVIPAGTYQGQDADIVTATTMAMWVVDEQVDEALVYDVTKALWENRDSLEAAHEKGKSVTIDTALDGMAIPLHPGAEKYYKEQGLIK</sequence>
<dbReference type="STRING" id="1121324.CLIT_4c00330"/>
<dbReference type="eggNOG" id="COG2358">
    <property type="taxonomic scope" value="Bacteria"/>
</dbReference>
<dbReference type="CDD" id="cd13567">
    <property type="entry name" value="PBP2_TtGluBP"/>
    <property type="match status" value="1"/>
</dbReference>
<evidence type="ECO:0000313" key="2">
    <source>
        <dbReference type="Proteomes" id="UP000027946"/>
    </source>
</evidence>
<evidence type="ECO:0000313" key="1">
    <source>
        <dbReference type="EMBL" id="KDR96196.1"/>
    </source>
</evidence>
<dbReference type="RefSeq" id="WP_038261850.1">
    <property type="nucleotide sequence ID" value="NZ_FSRH01000009.1"/>
</dbReference>
<dbReference type="OrthoDB" id="9776669at2"/>
<accession>A0A069RGR6</accession>
<dbReference type="AlphaFoldDB" id="A0A069RGR6"/>
<dbReference type="PANTHER" id="PTHR42941:SF1">
    <property type="entry name" value="SLL1037 PROTEIN"/>
    <property type="match status" value="1"/>
</dbReference>
<dbReference type="Gene3D" id="3.40.190.10">
    <property type="entry name" value="Periplasmic binding protein-like II"/>
    <property type="match status" value="2"/>
</dbReference>
<comment type="caution">
    <text evidence="1">The sequence shown here is derived from an EMBL/GenBank/DDBJ whole genome shotgun (WGS) entry which is preliminary data.</text>
</comment>
<dbReference type="InterPro" id="IPR011852">
    <property type="entry name" value="TRAP_TAXI"/>
</dbReference>
<dbReference type="SUPFAM" id="SSF53850">
    <property type="entry name" value="Periplasmic binding protein-like II"/>
    <property type="match status" value="1"/>
</dbReference>
<protein>
    <submittedName>
        <fullName evidence="1">31 kDa immunogenic protein</fullName>
    </submittedName>
</protein>
<proteinExistence type="predicted"/>
<dbReference type="NCBIfam" id="TIGR02122">
    <property type="entry name" value="TRAP_TAXI"/>
    <property type="match status" value="1"/>
</dbReference>
<dbReference type="Proteomes" id="UP000027946">
    <property type="component" value="Unassembled WGS sequence"/>
</dbReference>
<dbReference type="EMBL" id="JJMM01000004">
    <property type="protein sequence ID" value="KDR96196.1"/>
    <property type="molecule type" value="Genomic_DNA"/>
</dbReference>
<dbReference type="PROSITE" id="PS51257">
    <property type="entry name" value="PROKAR_LIPOPROTEIN"/>
    <property type="match status" value="1"/>
</dbReference>
<organism evidence="1 2">
    <name type="scientific">Peptoclostridium litorale DSM 5388</name>
    <dbReference type="NCBI Taxonomy" id="1121324"/>
    <lineage>
        <taxon>Bacteria</taxon>
        <taxon>Bacillati</taxon>
        <taxon>Bacillota</taxon>
        <taxon>Clostridia</taxon>
        <taxon>Peptostreptococcales</taxon>
        <taxon>Peptoclostridiaceae</taxon>
        <taxon>Peptoclostridium</taxon>
    </lineage>
</organism>
<dbReference type="PANTHER" id="PTHR42941">
    <property type="entry name" value="SLL1037 PROTEIN"/>
    <property type="match status" value="1"/>
</dbReference>
<gene>
    <name evidence="1" type="primary">bcsP</name>
    <name evidence="1" type="ORF">CLIT_4c00330</name>
</gene>
<name>A0A069RGR6_PEPLI</name>
<dbReference type="Pfam" id="PF16868">
    <property type="entry name" value="NMT1_3"/>
    <property type="match status" value="1"/>
</dbReference>
<reference evidence="1 2" key="1">
    <citation type="submission" date="2014-03" db="EMBL/GenBank/DDBJ databases">
        <title>Genome sequence of Clostridium litorale W6, DSM 5388.</title>
        <authorList>
            <person name="Poehlein A."/>
            <person name="Jagirdar A."/>
            <person name="Khonsari B."/>
            <person name="Chibani C.M."/>
            <person name="Gutierrez Gutierrez D.A."/>
            <person name="Davydova E."/>
            <person name="Alghaithi H.S."/>
            <person name="Nair K.P."/>
            <person name="Dhamotharan K."/>
            <person name="Chandran L."/>
            <person name="G W."/>
            <person name="Daniel R."/>
        </authorList>
    </citation>
    <scope>NUCLEOTIDE SEQUENCE [LARGE SCALE GENOMIC DNA]</scope>
    <source>
        <strain evidence="1 2">W6</strain>
    </source>
</reference>